<evidence type="ECO:0000313" key="2">
    <source>
        <dbReference type="EMBL" id="KAF9778024.1"/>
    </source>
</evidence>
<accession>A0A9P6H2H4</accession>
<dbReference type="EMBL" id="WIUZ02000025">
    <property type="protein sequence ID" value="KAF9778024.1"/>
    <property type="molecule type" value="Genomic_DNA"/>
</dbReference>
<protein>
    <submittedName>
        <fullName evidence="2">Uncharacterized protein</fullName>
    </submittedName>
</protein>
<keyword evidence="3" id="KW-1185">Reference proteome</keyword>
<comment type="caution">
    <text evidence="2">The sequence shown here is derived from an EMBL/GenBank/DDBJ whole genome shotgun (WGS) entry which is preliminary data.</text>
</comment>
<feature type="coiled-coil region" evidence="1">
    <location>
        <begin position="56"/>
        <end position="111"/>
    </location>
</feature>
<dbReference type="Proteomes" id="UP000736335">
    <property type="component" value="Unassembled WGS sequence"/>
</dbReference>
<dbReference type="Gene3D" id="1.20.5.340">
    <property type="match status" value="1"/>
</dbReference>
<keyword evidence="1" id="KW-0175">Coiled coil</keyword>
<evidence type="ECO:0000256" key="1">
    <source>
        <dbReference type="SAM" id="Coils"/>
    </source>
</evidence>
<gene>
    <name evidence="2" type="ORF">BJ322DRAFT_1114565</name>
</gene>
<dbReference type="AlphaFoldDB" id="A0A9P6H2H4"/>
<organism evidence="2 3">
    <name type="scientific">Thelephora terrestris</name>
    <dbReference type="NCBI Taxonomy" id="56493"/>
    <lineage>
        <taxon>Eukaryota</taxon>
        <taxon>Fungi</taxon>
        <taxon>Dikarya</taxon>
        <taxon>Basidiomycota</taxon>
        <taxon>Agaricomycotina</taxon>
        <taxon>Agaricomycetes</taxon>
        <taxon>Thelephorales</taxon>
        <taxon>Thelephoraceae</taxon>
        <taxon>Thelephora</taxon>
    </lineage>
</organism>
<reference evidence="2" key="1">
    <citation type="journal article" date="2020" name="Nat. Commun.">
        <title>Large-scale genome sequencing of mycorrhizal fungi provides insights into the early evolution of symbiotic traits.</title>
        <authorList>
            <person name="Miyauchi S."/>
            <person name="Kiss E."/>
            <person name="Kuo A."/>
            <person name="Drula E."/>
            <person name="Kohler A."/>
            <person name="Sanchez-Garcia M."/>
            <person name="Morin E."/>
            <person name="Andreopoulos B."/>
            <person name="Barry K.W."/>
            <person name="Bonito G."/>
            <person name="Buee M."/>
            <person name="Carver A."/>
            <person name="Chen C."/>
            <person name="Cichocki N."/>
            <person name="Clum A."/>
            <person name="Culley D."/>
            <person name="Crous P.W."/>
            <person name="Fauchery L."/>
            <person name="Girlanda M."/>
            <person name="Hayes R.D."/>
            <person name="Keri Z."/>
            <person name="LaButti K."/>
            <person name="Lipzen A."/>
            <person name="Lombard V."/>
            <person name="Magnuson J."/>
            <person name="Maillard F."/>
            <person name="Murat C."/>
            <person name="Nolan M."/>
            <person name="Ohm R.A."/>
            <person name="Pangilinan J."/>
            <person name="Pereira M.F."/>
            <person name="Perotto S."/>
            <person name="Peter M."/>
            <person name="Pfister S."/>
            <person name="Riley R."/>
            <person name="Sitrit Y."/>
            <person name="Stielow J.B."/>
            <person name="Szollosi G."/>
            <person name="Zifcakova L."/>
            <person name="Stursova M."/>
            <person name="Spatafora J.W."/>
            <person name="Tedersoo L."/>
            <person name="Vaario L.M."/>
            <person name="Yamada A."/>
            <person name="Yan M."/>
            <person name="Wang P."/>
            <person name="Xu J."/>
            <person name="Bruns T."/>
            <person name="Baldrian P."/>
            <person name="Vilgalys R."/>
            <person name="Dunand C."/>
            <person name="Henrissat B."/>
            <person name="Grigoriev I.V."/>
            <person name="Hibbett D."/>
            <person name="Nagy L.G."/>
            <person name="Martin F.M."/>
        </authorList>
    </citation>
    <scope>NUCLEOTIDE SEQUENCE</scope>
    <source>
        <strain evidence="2">UH-Tt-Lm1</strain>
    </source>
</reference>
<name>A0A9P6H2H4_9AGAM</name>
<evidence type="ECO:0000313" key="3">
    <source>
        <dbReference type="Proteomes" id="UP000736335"/>
    </source>
</evidence>
<dbReference type="OrthoDB" id="3236156at2759"/>
<sequence length="403" mass="44944">MSRKPRKHRSEAQKRHIAMLHTSRSDPIAYQAASLEDMSKTIYQQKKQIHAAEADAEQSKKVLVGTENQVARLQEKLSSKQSTITDLSNALESKEEELQKSTTHCSELNERITSLQRGVHRLRMRCDRAEETRSHAVEKAVDRVRKRFETVNTRTVKRPDGRIEDWVRDLVVELVSLDGVPTEKVPQVIERVRHSLIAGDGGSEPDSNAQKQTISDRSVRQILVEAYVKAFLCAGELFHRAPSWTASGDGTSCKGVSIGSCFSTFPPVPFEQNVVGVTAGVPFRQFLASTREVNHKSSTQLGNWLTLFNDIVKIHNDSPSGRESPMTADEIVHKLTGYTGDHAADQKKLAKDLRKQKHEAVVRFHGIGAMSSRPSEEVEAVMTEKLMDVLGGMGGWEGWEVAT</sequence>
<proteinExistence type="predicted"/>
<reference evidence="2" key="2">
    <citation type="submission" date="2020-11" db="EMBL/GenBank/DDBJ databases">
        <authorList>
            <consortium name="DOE Joint Genome Institute"/>
            <person name="Kuo A."/>
            <person name="Miyauchi S."/>
            <person name="Kiss E."/>
            <person name="Drula E."/>
            <person name="Kohler A."/>
            <person name="Sanchez-Garcia M."/>
            <person name="Andreopoulos B."/>
            <person name="Barry K.W."/>
            <person name="Bonito G."/>
            <person name="Buee M."/>
            <person name="Carver A."/>
            <person name="Chen C."/>
            <person name="Cichocki N."/>
            <person name="Clum A."/>
            <person name="Culley D."/>
            <person name="Crous P.W."/>
            <person name="Fauchery L."/>
            <person name="Girlanda M."/>
            <person name="Hayes R."/>
            <person name="Keri Z."/>
            <person name="Labutti K."/>
            <person name="Lipzen A."/>
            <person name="Lombard V."/>
            <person name="Magnuson J."/>
            <person name="Maillard F."/>
            <person name="Morin E."/>
            <person name="Murat C."/>
            <person name="Nolan M."/>
            <person name="Ohm R."/>
            <person name="Pangilinan J."/>
            <person name="Pereira M."/>
            <person name="Perotto S."/>
            <person name="Peter M."/>
            <person name="Riley R."/>
            <person name="Sitrit Y."/>
            <person name="Stielow B."/>
            <person name="Szollosi G."/>
            <person name="Zifcakova L."/>
            <person name="Stursova M."/>
            <person name="Spatafora J.W."/>
            <person name="Tedersoo L."/>
            <person name="Vaario L.-M."/>
            <person name="Yamada A."/>
            <person name="Yan M."/>
            <person name="Wang P."/>
            <person name="Xu J."/>
            <person name="Bruns T."/>
            <person name="Baldrian P."/>
            <person name="Vilgalys R."/>
            <person name="Henrissat B."/>
            <person name="Grigoriev I.V."/>
            <person name="Hibbett D."/>
            <person name="Nagy L.G."/>
            <person name="Martin F.M."/>
        </authorList>
    </citation>
    <scope>NUCLEOTIDE SEQUENCE</scope>
    <source>
        <strain evidence="2">UH-Tt-Lm1</strain>
    </source>
</reference>